<dbReference type="InterPro" id="IPR036860">
    <property type="entry name" value="SH2_dom_sf"/>
</dbReference>
<evidence type="ECO:0000259" key="2">
    <source>
        <dbReference type="PROSITE" id="PS50001"/>
    </source>
</evidence>
<keyword evidence="4" id="KW-1185">Reference proteome</keyword>
<accession>A0A0N4XP35</accession>
<reference evidence="3 4" key="2">
    <citation type="submission" date="2018-11" db="EMBL/GenBank/DDBJ databases">
        <authorList>
            <consortium name="Pathogen Informatics"/>
        </authorList>
    </citation>
    <scope>NUCLEOTIDE SEQUENCE [LARGE SCALE GENOMIC DNA]</scope>
</reference>
<protein>
    <submittedName>
        <fullName evidence="5">SH2 domain-containing protein</fullName>
    </submittedName>
</protein>
<evidence type="ECO:0000313" key="4">
    <source>
        <dbReference type="Proteomes" id="UP000271162"/>
    </source>
</evidence>
<dbReference type="AlphaFoldDB" id="A0A0N4XP35"/>
<evidence type="ECO:0000313" key="3">
    <source>
        <dbReference type="EMBL" id="VDL67876.1"/>
    </source>
</evidence>
<proteinExistence type="predicted"/>
<organism evidence="5">
    <name type="scientific">Nippostrongylus brasiliensis</name>
    <name type="common">Rat hookworm</name>
    <dbReference type="NCBI Taxonomy" id="27835"/>
    <lineage>
        <taxon>Eukaryota</taxon>
        <taxon>Metazoa</taxon>
        <taxon>Ecdysozoa</taxon>
        <taxon>Nematoda</taxon>
        <taxon>Chromadorea</taxon>
        <taxon>Rhabditida</taxon>
        <taxon>Rhabditina</taxon>
        <taxon>Rhabditomorpha</taxon>
        <taxon>Strongyloidea</taxon>
        <taxon>Heligmosomidae</taxon>
        <taxon>Nippostrongylus</taxon>
    </lineage>
</organism>
<dbReference type="Pfam" id="PF00017">
    <property type="entry name" value="SH2"/>
    <property type="match status" value="1"/>
</dbReference>
<dbReference type="SMART" id="SM00252">
    <property type="entry name" value="SH2"/>
    <property type="match status" value="1"/>
</dbReference>
<dbReference type="CDD" id="cd10361">
    <property type="entry name" value="SH2_Fps_family"/>
    <property type="match status" value="1"/>
</dbReference>
<reference evidence="5" key="1">
    <citation type="submission" date="2017-02" db="UniProtKB">
        <authorList>
            <consortium name="WormBaseParasite"/>
        </authorList>
    </citation>
    <scope>IDENTIFICATION</scope>
</reference>
<sequence length="85" mass="9697">MDAEPLLKREGDFLLRKTEHSPGMIVLALSCKTEAGVKHFMINQDPDGTFYFEHHHEKSIADLIAWHLWVEINPIPFCAEARGPV</sequence>
<dbReference type="WBParaSite" id="NBR_0000428701-mRNA-1">
    <property type="protein sequence ID" value="NBR_0000428701-mRNA-1"/>
    <property type="gene ID" value="NBR_0000428701"/>
</dbReference>
<dbReference type="SUPFAM" id="SSF55550">
    <property type="entry name" value="SH2 domain"/>
    <property type="match status" value="1"/>
</dbReference>
<dbReference type="EMBL" id="UYSL01007704">
    <property type="protein sequence ID" value="VDL67876.1"/>
    <property type="molecule type" value="Genomic_DNA"/>
</dbReference>
<dbReference type="Proteomes" id="UP000271162">
    <property type="component" value="Unassembled WGS sequence"/>
</dbReference>
<evidence type="ECO:0000256" key="1">
    <source>
        <dbReference type="PROSITE-ProRule" id="PRU00191"/>
    </source>
</evidence>
<keyword evidence="1" id="KW-0727">SH2 domain</keyword>
<dbReference type="STRING" id="27835.A0A0N4XP35"/>
<dbReference type="InterPro" id="IPR035849">
    <property type="entry name" value="Fes/Fps/Fer_SH2"/>
</dbReference>
<dbReference type="PROSITE" id="PS50001">
    <property type="entry name" value="SH2"/>
    <property type="match status" value="1"/>
</dbReference>
<dbReference type="InterPro" id="IPR000980">
    <property type="entry name" value="SH2"/>
</dbReference>
<dbReference type="Gene3D" id="3.30.505.10">
    <property type="entry name" value="SH2 domain"/>
    <property type="match status" value="1"/>
</dbReference>
<name>A0A0N4XP35_NIPBR</name>
<evidence type="ECO:0000313" key="5">
    <source>
        <dbReference type="WBParaSite" id="NBR_0000428701-mRNA-1"/>
    </source>
</evidence>
<feature type="domain" description="SH2" evidence="2">
    <location>
        <begin position="1"/>
        <end position="85"/>
    </location>
</feature>
<gene>
    <name evidence="3" type="ORF">NBR_LOCUS4287</name>
</gene>